<evidence type="ECO:0000259" key="4">
    <source>
        <dbReference type="SMART" id="SM00563"/>
    </source>
</evidence>
<reference evidence="5 6" key="1">
    <citation type="journal article" date="2019" name="Int. J. Syst. Evol. Microbiol.">
        <title>The Global Catalogue of Microorganisms (GCM) 10K type strain sequencing project: providing services to taxonomists for standard genome sequencing and annotation.</title>
        <authorList>
            <consortium name="The Broad Institute Genomics Platform"/>
            <consortium name="The Broad Institute Genome Sequencing Center for Infectious Disease"/>
            <person name="Wu L."/>
            <person name="Ma J."/>
        </authorList>
    </citation>
    <scope>NUCLEOTIDE SEQUENCE [LARGE SCALE GENOMIC DNA]</scope>
    <source>
        <strain evidence="5 6">JCM 16013</strain>
    </source>
</reference>
<accession>A0ABN2SN36</accession>
<evidence type="ECO:0000256" key="1">
    <source>
        <dbReference type="ARBA" id="ARBA00022679"/>
    </source>
</evidence>
<dbReference type="PANTHER" id="PTHR10434:SF55">
    <property type="entry name" value="POSSIBLE ACYLTRANSFERASE"/>
    <property type="match status" value="1"/>
</dbReference>
<dbReference type="SMART" id="SM00563">
    <property type="entry name" value="PlsC"/>
    <property type="match status" value="1"/>
</dbReference>
<organism evidence="5 6">
    <name type="scientific">Catenulispora subtropica</name>
    <dbReference type="NCBI Taxonomy" id="450798"/>
    <lineage>
        <taxon>Bacteria</taxon>
        <taxon>Bacillati</taxon>
        <taxon>Actinomycetota</taxon>
        <taxon>Actinomycetes</taxon>
        <taxon>Catenulisporales</taxon>
        <taxon>Catenulisporaceae</taxon>
        <taxon>Catenulispora</taxon>
    </lineage>
</organism>
<dbReference type="PANTHER" id="PTHR10434">
    <property type="entry name" value="1-ACYL-SN-GLYCEROL-3-PHOSPHATE ACYLTRANSFERASE"/>
    <property type="match status" value="1"/>
</dbReference>
<evidence type="ECO:0000256" key="3">
    <source>
        <dbReference type="SAM" id="MobiDB-lite"/>
    </source>
</evidence>
<feature type="domain" description="Phospholipid/glycerol acyltransferase" evidence="4">
    <location>
        <begin position="40"/>
        <end position="154"/>
    </location>
</feature>
<evidence type="ECO:0000256" key="2">
    <source>
        <dbReference type="ARBA" id="ARBA00023315"/>
    </source>
</evidence>
<protein>
    <recommendedName>
        <fullName evidence="4">Phospholipid/glycerol acyltransferase domain-containing protein</fullName>
    </recommendedName>
</protein>
<dbReference type="Proteomes" id="UP001499854">
    <property type="component" value="Unassembled WGS sequence"/>
</dbReference>
<sequence>MAEREYVYPPVIRAMLGAFRVLDLKVDVRGADRIPRSGGAVLASNHISYLDFIFAGAAALPSKRRVRFMAKKEVFDNRVSGPLMRGMRHIPVDREAGLSSYRQALDFLKSGEVVGVFGEATISRSFMIKDLKNGAVRMAQAADVPLIPVVLWGTQRLWTKGRPRRLWQRHVPITVLVGEPMHPKKGQNATELTAELHARLSALLEEAQASYPDKPAGPEDSWWLPAYMGGTAPTPEEAAEMDARGKGAGEAAEKAPEKAPGNATAKASDSAPEKKAENASEATADKAAENAAEKPAEKAAEKPAEKPADSPDTSSEQAPAKDDGSAAEADNPTE</sequence>
<comment type="caution">
    <text evidence="5">The sequence shown here is derived from an EMBL/GenBank/DDBJ whole genome shotgun (WGS) entry which is preliminary data.</text>
</comment>
<feature type="compositionally biased region" description="Basic and acidic residues" evidence="3">
    <location>
        <begin position="241"/>
        <end position="257"/>
    </location>
</feature>
<evidence type="ECO:0000313" key="6">
    <source>
        <dbReference type="Proteomes" id="UP001499854"/>
    </source>
</evidence>
<dbReference type="InterPro" id="IPR002123">
    <property type="entry name" value="Plipid/glycerol_acylTrfase"/>
</dbReference>
<evidence type="ECO:0000313" key="5">
    <source>
        <dbReference type="EMBL" id="GAA1988934.1"/>
    </source>
</evidence>
<keyword evidence="6" id="KW-1185">Reference proteome</keyword>
<proteinExistence type="predicted"/>
<dbReference type="Pfam" id="PF01553">
    <property type="entry name" value="Acyltransferase"/>
    <property type="match status" value="1"/>
</dbReference>
<feature type="region of interest" description="Disordered" evidence="3">
    <location>
        <begin position="210"/>
        <end position="334"/>
    </location>
</feature>
<keyword evidence="2" id="KW-0012">Acyltransferase</keyword>
<name>A0ABN2SN36_9ACTN</name>
<keyword evidence="1" id="KW-0808">Transferase</keyword>
<feature type="compositionally biased region" description="Basic and acidic residues" evidence="3">
    <location>
        <begin position="271"/>
        <end position="309"/>
    </location>
</feature>
<dbReference type="EMBL" id="BAAAQM010000041">
    <property type="protein sequence ID" value="GAA1988934.1"/>
    <property type="molecule type" value="Genomic_DNA"/>
</dbReference>
<dbReference type="SUPFAM" id="SSF69593">
    <property type="entry name" value="Glycerol-3-phosphate (1)-acyltransferase"/>
    <property type="match status" value="1"/>
</dbReference>
<gene>
    <name evidence="5" type="ORF">GCM10009838_59750</name>
</gene>
<dbReference type="CDD" id="cd07989">
    <property type="entry name" value="LPLAT_AGPAT-like"/>
    <property type="match status" value="1"/>
</dbReference>